<dbReference type="InterPro" id="IPR029063">
    <property type="entry name" value="SAM-dependent_MTases_sf"/>
</dbReference>
<dbReference type="EMBL" id="JBHSCN010000006">
    <property type="protein sequence ID" value="MFC4244632.1"/>
    <property type="molecule type" value="Genomic_DNA"/>
</dbReference>
<dbReference type="Pfam" id="PF01596">
    <property type="entry name" value="Methyltransf_3"/>
    <property type="match status" value="1"/>
</dbReference>
<evidence type="ECO:0000313" key="5">
    <source>
        <dbReference type="Proteomes" id="UP001595900"/>
    </source>
</evidence>
<dbReference type="GO" id="GO:0008168">
    <property type="term" value="F:methyltransferase activity"/>
    <property type="evidence" value="ECO:0007669"/>
    <property type="project" value="UniProtKB-KW"/>
</dbReference>
<accession>A0ABV8QAZ9</accession>
<dbReference type="GO" id="GO:0032259">
    <property type="term" value="P:methylation"/>
    <property type="evidence" value="ECO:0007669"/>
    <property type="project" value="UniProtKB-KW"/>
</dbReference>
<evidence type="ECO:0000313" key="4">
    <source>
        <dbReference type="EMBL" id="MFC4244632.1"/>
    </source>
</evidence>
<protein>
    <submittedName>
        <fullName evidence="4">O-methyltransferase</fullName>
        <ecNumber evidence="4">2.1.1.-</ecNumber>
    </submittedName>
</protein>
<comment type="caution">
    <text evidence="4">The sequence shown here is derived from an EMBL/GenBank/DDBJ whole genome shotgun (WGS) entry which is preliminary data.</text>
</comment>
<dbReference type="PROSITE" id="PS51682">
    <property type="entry name" value="SAM_OMT_I"/>
    <property type="match status" value="1"/>
</dbReference>
<proteinExistence type="predicted"/>
<keyword evidence="2 4" id="KW-0808">Transferase</keyword>
<dbReference type="PANTHER" id="PTHR10509:SF14">
    <property type="entry name" value="CAFFEOYL-COA O-METHYLTRANSFERASE 3-RELATED"/>
    <property type="match status" value="1"/>
</dbReference>
<dbReference type="InterPro" id="IPR050362">
    <property type="entry name" value="Cation-dep_OMT"/>
</dbReference>
<sequence>MTDEHAAVQRPASSEPMVPVNRYASLASWRDVDDYFADALVDEDAALAAARDSGAETTMPNAEVAPNQGAFLALIARIAGARRVLEFGTLAGYSTIWFARAVGSEGRVVTLELDEVNAAVARRNFENAGIADRVDLLLGPAADSARRLIDEGAEPFDVVFIDADKPSNPAYLAAALALTRPGAVIVIDNVVRDGSVVRTDTDDARVQGVQRVVADIAVHPELEATALQTVGVKGWDGFIIARRM</sequence>
<dbReference type="RefSeq" id="WP_390230464.1">
    <property type="nucleotide sequence ID" value="NZ_JBHSCN010000006.1"/>
</dbReference>
<dbReference type="CDD" id="cd02440">
    <property type="entry name" value="AdoMet_MTases"/>
    <property type="match status" value="1"/>
</dbReference>
<gene>
    <name evidence="4" type="ORF">ACFOYW_14755</name>
</gene>
<keyword evidence="1 4" id="KW-0489">Methyltransferase</keyword>
<dbReference type="InterPro" id="IPR002935">
    <property type="entry name" value="SAM_O-MeTrfase"/>
</dbReference>
<dbReference type="Gene3D" id="3.40.50.150">
    <property type="entry name" value="Vaccinia Virus protein VP39"/>
    <property type="match status" value="1"/>
</dbReference>
<organism evidence="4 5">
    <name type="scientific">Gryllotalpicola reticulitermitis</name>
    <dbReference type="NCBI Taxonomy" id="1184153"/>
    <lineage>
        <taxon>Bacteria</taxon>
        <taxon>Bacillati</taxon>
        <taxon>Actinomycetota</taxon>
        <taxon>Actinomycetes</taxon>
        <taxon>Micrococcales</taxon>
        <taxon>Microbacteriaceae</taxon>
        <taxon>Gryllotalpicola</taxon>
    </lineage>
</organism>
<evidence type="ECO:0000256" key="1">
    <source>
        <dbReference type="ARBA" id="ARBA00022603"/>
    </source>
</evidence>
<dbReference type="Proteomes" id="UP001595900">
    <property type="component" value="Unassembled WGS sequence"/>
</dbReference>
<reference evidence="5" key="1">
    <citation type="journal article" date="2019" name="Int. J. Syst. Evol. Microbiol.">
        <title>The Global Catalogue of Microorganisms (GCM) 10K type strain sequencing project: providing services to taxonomists for standard genome sequencing and annotation.</title>
        <authorList>
            <consortium name="The Broad Institute Genomics Platform"/>
            <consortium name="The Broad Institute Genome Sequencing Center for Infectious Disease"/>
            <person name="Wu L."/>
            <person name="Ma J."/>
        </authorList>
    </citation>
    <scope>NUCLEOTIDE SEQUENCE [LARGE SCALE GENOMIC DNA]</scope>
    <source>
        <strain evidence="5">CGMCC 1.10363</strain>
    </source>
</reference>
<evidence type="ECO:0000256" key="2">
    <source>
        <dbReference type="ARBA" id="ARBA00022679"/>
    </source>
</evidence>
<dbReference type="PANTHER" id="PTHR10509">
    <property type="entry name" value="O-METHYLTRANSFERASE-RELATED"/>
    <property type="match status" value="1"/>
</dbReference>
<name>A0ABV8QAZ9_9MICO</name>
<evidence type="ECO:0000256" key="3">
    <source>
        <dbReference type="ARBA" id="ARBA00022691"/>
    </source>
</evidence>
<dbReference type="SUPFAM" id="SSF53335">
    <property type="entry name" value="S-adenosyl-L-methionine-dependent methyltransferases"/>
    <property type="match status" value="1"/>
</dbReference>
<keyword evidence="3" id="KW-0949">S-adenosyl-L-methionine</keyword>
<dbReference type="EC" id="2.1.1.-" evidence="4"/>
<keyword evidence="5" id="KW-1185">Reference proteome</keyword>